<proteinExistence type="predicted"/>
<dbReference type="RefSeq" id="WP_369332672.1">
    <property type="nucleotide sequence ID" value="NZ_JAULBC010000015.1"/>
</dbReference>
<organism evidence="1 2">
    <name type="scientific">Danxiaibacter flavus</name>
    <dbReference type="NCBI Taxonomy" id="3049108"/>
    <lineage>
        <taxon>Bacteria</taxon>
        <taxon>Pseudomonadati</taxon>
        <taxon>Bacteroidota</taxon>
        <taxon>Chitinophagia</taxon>
        <taxon>Chitinophagales</taxon>
        <taxon>Chitinophagaceae</taxon>
        <taxon>Danxiaibacter</taxon>
    </lineage>
</organism>
<accession>A0ABV3ZMZ8</accession>
<keyword evidence="2" id="KW-1185">Reference proteome</keyword>
<sequence length="152" mass="16635">MKLVPKFSKADIQKFLEDKMKALDTATLTRLKRIGETFVKNARENGNYTDMTGNLRNSIGYVILRDGEQLFQNFKKAARVKSDTTGANTAQRVALEVAASFPRGYVLIVVAGMDYAAAVESRGKDVITASSITAKNDLSKAVDAIKRSLARS</sequence>
<comment type="caution">
    <text evidence="1">The sequence shown here is derived from an EMBL/GenBank/DDBJ whole genome shotgun (WGS) entry which is preliminary data.</text>
</comment>
<protein>
    <submittedName>
        <fullName evidence="1">Uncharacterized protein</fullName>
    </submittedName>
</protein>
<gene>
    <name evidence="1" type="ORF">QTN47_27350</name>
</gene>
<dbReference type="EMBL" id="JAULBC010000015">
    <property type="protein sequence ID" value="MEX6691256.1"/>
    <property type="molecule type" value="Genomic_DNA"/>
</dbReference>
<name>A0ABV3ZMZ8_9BACT</name>
<dbReference type="Proteomes" id="UP001560573">
    <property type="component" value="Unassembled WGS sequence"/>
</dbReference>
<reference evidence="1 2" key="1">
    <citation type="submission" date="2023-07" db="EMBL/GenBank/DDBJ databases">
        <authorList>
            <person name="Lian W.-H."/>
        </authorList>
    </citation>
    <scope>NUCLEOTIDE SEQUENCE [LARGE SCALE GENOMIC DNA]</scope>
    <source>
        <strain evidence="1 2">SYSU DXS3180</strain>
    </source>
</reference>
<evidence type="ECO:0000313" key="2">
    <source>
        <dbReference type="Proteomes" id="UP001560573"/>
    </source>
</evidence>
<evidence type="ECO:0000313" key="1">
    <source>
        <dbReference type="EMBL" id="MEX6691256.1"/>
    </source>
</evidence>